<evidence type="ECO:0000313" key="3">
    <source>
        <dbReference type="Proteomes" id="UP000595254"/>
    </source>
</evidence>
<evidence type="ECO:0000256" key="1">
    <source>
        <dbReference type="SAM" id="Phobius"/>
    </source>
</evidence>
<dbReference type="RefSeq" id="WP_051387738.1">
    <property type="nucleotide sequence ID" value="NZ_CP068053.1"/>
</dbReference>
<dbReference type="AlphaFoldDB" id="A0A974NM58"/>
<dbReference type="KEGG" id="ppsr:I6J18_22840"/>
<evidence type="ECO:0008006" key="4">
    <source>
        <dbReference type="Google" id="ProtNLM"/>
    </source>
</evidence>
<dbReference type="Proteomes" id="UP000595254">
    <property type="component" value="Chromosome"/>
</dbReference>
<name>A0A974NM58_PERPY</name>
<keyword evidence="3" id="KW-1185">Reference proteome</keyword>
<sequence>MYQGYRQICVNPSDMRRPWGYGRPYGYGRPPYGYGGYGGGFGFGPGFGPGLVGGLAAGTLLAPALYGGFGYPFFF</sequence>
<dbReference type="EMBL" id="CP068053">
    <property type="protein sequence ID" value="QQT00365.1"/>
    <property type="molecule type" value="Genomic_DNA"/>
</dbReference>
<organism evidence="2 3">
    <name type="scientific">Peribacillus psychrosaccharolyticus</name>
    <name type="common">Bacillus psychrosaccharolyticus</name>
    <dbReference type="NCBI Taxonomy" id="1407"/>
    <lineage>
        <taxon>Bacteria</taxon>
        <taxon>Bacillati</taxon>
        <taxon>Bacillota</taxon>
        <taxon>Bacilli</taxon>
        <taxon>Bacillales</taxon>
        <taxon>Bacillaceae</taxon>
        <taxon>Peribacillus</taxon>
    </lineage>
</organism>
<feature type="transmembrane region" description="Helical" evidence="1">
    <location>
        <begin position="51"/>
        <end position="74"/>
    </location>
</feature>
<evidence type="ECO:0000313" key="2">
    <source>
        <dbReference type="EMBL" id="QQT00365.1"/>
    </source>
</evidence>
<proteinExistence type="predicted"/>
<keyword evidence="1" id="KW-1133">Transmembrane helix</keyword>
<keyword evidence="1" id="KW-0812">Transmembrane</keyword>
<gene>
    <name evidence="2" type="ORF">I6J18_22840</name>
</gene>
<reference evidence="2 3" key="1">
    <citation type="submission" date="2021-01" db="EMBL/GenBank/DDBJ databases">
        <title>FDA dAtabase for Regulatory Grade micrObial Sequences (FDA-ARGOS): Supporting development and validation of Infectious Disease Dx tests.</title>
        <authorList>
            <person name="Nelson B."/>
            <person name="Plummer A."/>
            <person name="Tallon L."/>
            <person name="Sadzewicz L."/>
            <person name="Zhao X."/>
            <person name="Boylan J."/>
            <person name="Ott S."/>
            <person name="Bowen H."/>
            <person name="Vavikolanu K."/>
            <person name="Mehta A."/>
            <person name="Aluvathingal J."/>
            <person name="Nadendla S."/>
            <person name="Myers T."/>
            <person name="Yan Y."/>
            <person name="Sichtig H."/>
        </authorList>
    </citation>
    <scope>NUCLEOTIDE SEQUENCE [LARGE SCALE GENOMIC DNA]</scope>
    <source>
        <strain evidence="2 3">FDAARGOS_1161</strain>
    </source>
</reference>
<accession>A0A974NM58</accession>
<protein>
    <recommendedName>
        <fullName evidence="4">Spore coat protein</fullName>
    </recommendedName>
</protein>
<keyword evidence="1" id="KW-0472">Membrane</keyword>